<dbReference type="Proteomes" id="UP000694888">
    <property type="component" value="Unplaced"/>
</dbReference>
<evidence type="ECO:0000313" key="4">
    <source>
        <dbReference type="Proteomes" id="UP000694888"/>
    </source>
</evidence>
<dbReference type="InterPro" id="IPR012338">
    <property type="entry name" value="Beta-lactam/transpept-like"/>
</dbReference>
<keyword evidence="2" id="KW-0732">Signal</keyword>
<keyword evidence="1" id="KW-1133">Transmembrane helix</keyword>
<protein>
    <submittedName>
        <fullName evidence="5">Uncharacterized protein LOC101845631</fullName>
    </submittedName>
</protein>
<gene>
    <name evidence="5" type="primary">LOC101845631</name>
</gene>
<dbReference type="InterPro" id="IPR050491">
    <property type="entry name" value="AmpC-like"/>
</dbReference>
<feature type="chain" id="PRO_5046453448" evidence="2">
    <location>
        <begin position="20"/>
        <end position="532"/>
    </location>
</feature>
<feature type="signal peptide" evidence="2">
    <location>
        <begin position="1"/>
        <end position="19"/>
    </location>
</feature>
<dbReference type="Pfam" id="PF00144">
    <property type="entry name" value="Beta-lactamase"/>
    <property type="match status" value="1"/>
</dbReference>
<feature type="transmembrane region" description="Helical" evidence="1">
    <location>
        <begin position="509"/>
        <end position="527"/>
    </location>
</feature>
<evidence type="ECO:0000313" key="5">
    <source>
        <dbReference type="RefSeq" id="XP_012940753.2"/>
    </source>
</evidence>
<dbReference type="RefSeq" id="XP_012940753.2">
    <property type="nucleotide sequence ID" value="XM_013085299.2"/>
</dbReference>
<proteinExistence type="predicted"/>
<dbReference type="SUPFAM" id="SSF56601">
    <property type="entry name" value="beta-lactamase/transpeptidase-like"/>
    <property type="match status" value="1"/>
</dbReference>
<dbReference type="GeneID" id="101845631"/>
<dbReference type="PANTHER" id="PTHR46825">
    <property type="entry name" value="D-ALANYL-D-ALANINE-CARBOXYPEPTIDASE/ENDOPEPTIDASE AMPH"/>
    <property type="match status" value="1"/>
</dbReference>
<name>A0ABM1A4M0_APLCA</name>
<keyword evidence="1" id="KW-0812">Transmembrane</keyword>
<accession>A0ABM1A4M0</accession>
<reference evidence="5" key="1">
    <citation type="submission" date="2025-08" db="UniProtKB">
        <authorList>
            <consortium name="RefSeq"/>
        </authorList>
    </citation>
    <scope>IDENTIFICATION</scope>
</reference>
<evidence type="ECO:0000256" key="1">
    <source>
        <dbReference type="SAM" id="Phobius"/>
    </source>
</evidence>
<dbReference type="InterPro" id="IPR001466">
    <property type="entry name" value="Beta-lactam-related"/>
</dbReference>
<evidence type="ECO:0000259" key="3">
    <source>
        <dbReference type="Pfam" id="PF00144"/>
    </source>
</evidence>
<feature type="domain" description="Beta-lactamase-related" evidence="3">
    <location>
        <begin position="34"/>
        <end position="238"/>
    </location>
</feature>
<evidence type="ECO:0000256" key="2">
    <source>
        <dbReference type="SAM" id="SignalP"/>
    </source>
</evidence>
<keyword evidence="1" id="KW-0472">Membrane</keyword>
<sequence>MRLDFICLLLAWVNLLVTSAEVLNVLRREQIRRMSSQIMRCGAIPGLSLAVVKSGEVWTLPMGVANVTSQEPVREDTKFAIGSLTKGFTATLLLMLLKDSEQGYTMDTTLKDILKDDKLFADPQRSQHATVKDILSHRMGLARADLAIFGGYPENHTLADVASSISCLPVLKHFRDGYVYSNFMYSLAGHVIEKLTNQTYADVIKSRLLGPLHMTATMTSFNTSDPYHGMALPYVSVSGRLTPAHHSVFSGEYTFEQKCTCYRRIWHAGTLFGYTSLVWLFPDLDFAIFVATNGPAREPDTKQRLTALFFFVTDLLLGHQPWIDQSNACSFPYPSMPAKQAFYVSEKEGRAVENISMMSSDCASETQLLFPDKYSGVYSNRLFGNATVFLRTDLKNSSKYSNPCGSQRDEELQIQFGQQFSGRLHPKNISSQTFTMEPTGIFEFSAHPSKKEISTMPVIFSNFDANGVPYILKALWQPDEIIEFGRGWTEACVAGLPLNSAKSNHSLTLTVYVHTFCFFIYLLSFIIDRVDR</sequence>
<dbReference type="Gene3D" id="3.40.710.10">
    <property type="entry name" value="DD-peptidase/beta-lactamase superfamily"/>
    <property type="match status" value="1"/>
</dbReference>
<keyword evidence="4" id="KW-1185">Reference proteome</keyword>
<dbReference type="PANTHER" id="PTHR46825:SF15">
    <property type="entry name" value="BETA-LACTAMASE-RELATED DOMAIN-CONTAINING PROTEIN"/>
    <property type="match status" value="1"/>
</dbReference>
<organism evidence="4 5">
    <name type="scientific">Aplysia californica</name>
    <name type="common">California sea hare</name>
    <dbReference type="NCBI Taxonomy" id="6500"/>
    <lineage>
        <taxon>Eukaryota</taxon>
        <taxon>Metazoa</taxon>
        <taxon>Spiralia</taxon>
        <taxon>Lophotrochozoa</taxon>
        <taxon>Mollusca</taxon>
        <taxon>Gastropoda</taxon>
        <taxon>Heterobranchia</taxon>
        <taxon>Euthyneura</taxon>
        <taxon>Tectipleura</taxon>
        <taxon>Aplysiida</taxon>
        <taxon>Aplysioidea</taxon>
        <taxon>Aplysiidae</taxon>
        <taxon>Aplysia</taxon>
    </lineage>
</organism>